<dbReference type="PANTHER" id="PTHR10622">
    <property type="entry name" value="HET DOMAIN-CONTAINING PROTEIN"/>
    <property type="match status" value="1"/>
</dbReference>
<protein>
    <submittedName>
        <fullName evidence="3">HET-domain-containing protein</fullName>
    </submittedName>
</protein>
<evidence type="ECO:0000313" key="4">
    <source>
        <dbReference type="Proteomes" id="UP000235786"/>
    </source>
</evidence>
<sequence length="314" mass="35674">MRLLHSSTLDFHEFPNHKDVAYAILSHTWGDDEVLFQELDGFNAETTPEATKQKSGYKKIKACCAQAASDGFEYAWVDTCCIDKRSSAELSEAINSMYRWYQDSAVCYAYLADVPNGADLGVQRKKFRDSRWFRRGWTLQELIAPCSIEFYGDHWFSHGQDASLGTRRSLTYVVAGITRIPINVLQGSEISSYSVAQKMCWAATRETTREEDLAYCLMGLFEVNMPLLYGEGNRAFYRLQEEIMKVSADETIFAWKIPRSDTKEFSRGILAKSPNSFASCASTIQDWGLSHDLRQTTPFSVTNMGLRLEVTLIK</sequence>
<dbReference type="InterPro" id="IPR058525">
    <property type="entry name" value="DUF8212"/>
</dbReference>
<keyword evidence="4" id="KW-1185">Reference proteome</keyword>
<evidence type="ECO:0000313" key="3">
    <source>
        <dbReference type="EMBL" id="PMD46002.1"/>
    </source>
</evidence>
<accession>A0A2J6S5F9</accession>
<dbReference type="OrthoDB" id="674604at2759"/>
<evidence type="ECO:0000259" key="1">
    <source>
        <dbReference type="Pfam" id="PF06985"/>
    </source>
</evidence>
<name>A0A2J6S5F9_HYAVF</name>
<feature type="domain" description="Heterokaryon incompatibility" evidence="1">
    <location>
        <begin position="22"/>
        <end position="113"/>
    </location>
</feature>
<proteinExistence type="predicted"/>
<dbReference type="Proteomes" id="UP000235786">
    <property type="component" value="Unassembled WGS sequence"/>
</dbReference>
<dbReference type="EMBL" id="KZ613939">
    <property type="protein sequence ID" value="PMD46002.1"/>
    <property type="molecule type" value="Genomic_DNA"/>
</dbReference>
<reference evidence="3 4" key="1">
    <citation type="submission" date="2016-04" db="EMBL/GenBank/DDBJ databases">
        <title>A degradative enzymes factory behind the ericoid mycorrhizal symbiosis.</title>
        <authorList>
            <consortium name="DOE Joint Genome Institute"/>
            <person name="Martino E."/>
            <person name="Morin E."/>
            <person name="Grelet G."/>
            <person name="Kuo A."/>
            <person name="Kohler A."/>
            <person name="Daghino S."/>
            <person name="Barry K."/>
            <person name="Choi C."/>
            <person name="Cichocki N."/>
            <person name="Clum A."/>
            <person name="Copeland A."/>
            <person name="Hainaut M."/>
            <person name="Haridas S."/>
            <person name="Labutti K."/>
            <person name="Lindquist E."/>
            <person name="Lipzen A."/>
            <person name="Khouja H.-R."/>
            <person name="Murat C."/>
            <person name="Ohm R."/>
            <person name="Olson A."/>
            <person name="Spatafora J."/>
            <person name="Veneault-Fourrey C."/>
            <person name="Henrissat B."/>
            <person name="Grigoriev I."/>
            <person name="Martin F."/>
            <person name="Perotto S."/>
        </authorList>
    </citation>
    <scope>NUCLEOTIDE SEQUENCE [LARGE SCALE GENOMIC DNA]</scope>
    <source>
        <strain evidence="3 4">F</strain>
    </source>
</reference>
<feature type="non-terminal residue" evidence="3">
    <location>
        <position position="314"/>
    </location>
</feature>
<feature type="domain" description="DUF8212" evidence="2">
    <location>
        <begin position="234"/>
        <end position="261"/>
    </location>
</feature>
<dbReference type="PANTHER" id="PTHR10622:SF10">
    <property type="entry name" value="HET DOMAIN-CONTAINING PROTEIN"/>
    <property type="match status" value="1"/>
</dbReference>
<dbReference type="Pfam" id="PF06985">
    <property type="entry name" value="HET"/>
    <property type="match status" value="1"/>
</dbReference>
<dbReference type="AlphaFoldDB" id="A0A2J6S5F9"/>
<dbReference type="InterPro" id="IPR010730">
    <property type="entry name" value="HET"/>
</dbReference>
<evidence type="ECO:0000259" key="2">
    <source>
        <dbReference type="Pfam" id="PF26640"/>
    </source>
</evidence>
<organism evidence="3 4">
    <name type="scientific">Hyaloscypha variabilis (strain UAMH 11265 / GT02V1 / F)</name>
    <name type="common">Meliniomyces variabilis</name>
    <dbReference type="NCBI Taxonomy" id="1149755"/>
    <lineage>
        <taxon>Eukaryota</taxon>
        <taxon>Fungi</taxon>
        <taxon>Dikarya</taxon>
        <taxon>Ascomycota</taxon>
        <taxon>Pezizomycotina</taxon>
        <taxon>Leotiomycetes</taxon>
        <taxon>Helotiales</taxon>
        <taxon>Hyaloscyphaceae</taxon>
        <taxon>Hyaloscypha</taxon>
        <taxon>Hyaloscypha variabilis</taxon>
    </lineage>
</organism>
<gene>
    <name evidence="3" type="ORF">L207DRAFT_417547</name>
</gene>
<dbReference type="Pfam" id="PF26640">
    <property type="entry name" value="DUF8212"/>
    <property type="match status" value="1"/>
</dbReference>